<keyword evidence="2" id="KW-1185">Reference proteome</keyword>
<dbReference type="RefSeq" id="XP_011200714.2">
    <property type="nucleotide sequence ID" value="XM_011202412.4"/>
</dbReference>
<name>A0A6I9VCJ6_BACDO</name>
<accession>A0A6I9VCJ6</accession>
<feature type="transmembrane region" description="Helical" evidence="1">
    <location>
        <begin position="41"/>
        <end position="64"/>
    </location>
</feature>
<reference evidence="3" key="1">
    <citation type="submission" date="2025-08" db="UniProtKB">
        <authorList>
            <consortium name="RefSeq"/>
        </authorList>
    </citation>
    <scope>IDENTIFICATION</scope>
    <source>
        <tissue evidence="3">Adult</tissue>
    </source>
</reference>
<gene>
    <name evidence="3" type="primary">LOC105224356</name>
</gene>
<keyword evidence="1" id="KW-0472">Membrane</keyword>
<keyword evidence="1" id="KW-1133">Transmembrane helix</keyword>
<feature type="transmembrane region" description="Helical" evidence="1">
    <location>
        <begin position="70"/>
        <end position="92"/>
    </location>
</feature>
<evidence type="ECO:0000313" key="2">
    <source>
        <dbReference type="Proteomes" id="UP001652620"/>
    </source>
</evidence>
<dbReference type="Proteomes" id="UP001652620">
    <property type="component" value="Chromosome 4"/>
</dbReference>
<protein>
    <submittedName>
        <fullName evidence="3">Uncharacterized protein LOC105224356 isoform X1</fullName>
    </submittedName>
</protein>
<keyword evidence="1" id="KW-0812">Transmembrane</keyword>
<dbReference type="GeneID" id="105224356"/>
<organism evidence="2 3">
    <name type="scientific">Bactrocera dorsalis</name>
    <name type="common">Oriental fruit fly</name>
    <name type="synonym">Dacus dorsalis</name>
    <dbReference type="NCBI Taxonomy" id="27457"/>
    <lineage>
        <taxon>Eukaryota</taxon>
        <taxon>Metazoa</taxon>
        <taxon>Ecdysozoa</taxon>
        <taxon>Arthropoda</taxon>
        <taxon>Hexapoda</taxon>
        <taxon>Insecta</taxon>
        <taxon>Pterygota</taxon>
        <taxon>Neoptera</taxon>
        <taxon>Endopterygota</taxon>
        <taxon>Diptera</taxon>
        <taxon>Brachycera</taxon>
        <taxon>Muscomorpha</taxon>
        <taxon>Tephritoidea</taxon>
        <taxon>Tephritidae</taxon>
        <taxon>Bactrocera</taxon>
        <taxon>Bactrocera</taxon>
    </lineage>
</organism>
<dbReference type="OrthoDB" id="7985591at2759"/>
<feature type="transmembrane region" description="Helical" evidence="1">
    <location>
        <begin position="99"/>
        <end position="121"/>
    </location>
</feature>
<sequence length="131" mass="14577">MELQKMFRIVELKSKHLTLFQVICIVLLILWYVLSTYATRVMIVCGTIFGFTIITAVLVALSFLSFNDVAVYLVLGAILFLICAGLSLATLPKDSDGKLAYFIATGFFLANGVLFLIDFVLETKNKEVILN</sequence>
<proteinExistence type="predicted"/>
<evidence type="ECO:0000313" key="3">
    <source>
        <dbReference type="RefSeq" id="XP_011200714.2"/>
    </source>
</evidence>
<evidence type="ECO:0000256" key="1">
    <source>
        <dbReference type="SAM" id="Phobius"/>
    </source>
</evidence>
<feature type="transmembrane region" description="Helical" evidence="1">
    <location>
        <begin position="16"/>
        <end position="34"/>
    </location>
</feature>